<evidence type="ECO:0000259" key="4">
    <source>
        <dbReference type="SMART" id="SM01005"/>
    </source>
</evidence>
<dbReference type="SUPFAM" id="SSF51419">
    <property type="entry name" value="PLP-binding barrel"/>
    <property type="match status" value="1"/>
</dbReference>
<dbReference type="GO" id="GO:0030170">
    <property type="term" value="F:pyridoxal phosphate binding"/>
    <property type="evidence" value="ECO:0007669"/>
    <property type="project" value="TreeGrafter"/>
</dbReference>
<dbReference type="PANTHER" id="PTHR30511:SF0">
    <property type="entry name" value="ALANINE RACEMASE, CATABOLIC-RELATED"/>
    <property type="match status" value="1"/>
</dbReference>
<dbReference type="EMBL" id="LAZR01020776">
    <property type="protein sequence ID" value="KKL87659.1"/>
    <property type="molecule type" value="Genomic_DNA"/>
</dbReference>
<keyword evidence="3" id="KW-0413">Isomerase</keyword>
<protein>
    <recommendedName>
        <fullName evidence="4">Alanine racemase C-terminal domain-containing protein</fullName>
    </recommendedName>
</protein>
<accession>A0A0F9FML5</accession>
<dbReference type="NCBIfam" id="TIGR00492">
    <property type="entry name" value="alr"/>
    <property type="match status" value="1"/>
</dbReference>
<dbReference type="Pfam" id="PF00842">
    <property type="entry name" value="Ala_racemase_C"/>
    <property type="match status" value="1"/>
</dbReference>
<dbReference type="Gene3D" id="2.40.37.10">
    <property type="entry name" value="Lyase, Ornithine Decarboxylase, Chain A, domain 1"/>
    <property type="match status" value="1"/>
</dbReference>
<evidence type="ECO:0000256" key="2">
    <source>
        <dbReference type="ARBA" id="ARBA00022898"/>
    </source>
</evidence>
<dbReference type="GO" id="GO:0008784">
    <property type="term" value="F:alanine racemase activity"/>
    <property type="evidence" value="ECO:0007669"/>
    <property type="project" value="InterPro"/>
</dbReference>
<dbReference type="InterPro" id="IPR001608">
    <property type="entry name" value="Ala_racemase_N"/>
</dbReference>
<dbReference type="PRINTS" id="PR00992">
    <property type="entry name" value="ALARACEMASE"/>
</dbReference>
<evidence type="ECO:0000256" key="1">
    <source>
        <dbReference type="ARBA" id="ARBA00001933"/>
    </source>
</evidence>
<dbReference type="GO" id="GO:0009252">
    <property type="term" value="P:peptidoglycan biosynthetic process"/>
    <property type="evidence" value="ECO:0007669"/>
    <property type="project" value="TreeGrafter"/>
</dbReference>
<keyword evidence="2" id="KW-0663">Pyridoxal phosphate</keyword>
<dbReference type="InterPro" id="IPR000821">
    <property type="entry name" value="Ala_racemase"/>
</dbReference>
<dbReference type="SMART" id="SM01005">
    <property type="entry name" value="Ala_racemase_C"/>
    <property type="match status" value="1"/>
</dbReference>
<dbReference type="SUPFAM" id="SSF50621">
    <property type="entry name" value="Alanine racemase C-terminal domain-like"/>
    <property type="match status" value="1"/>
</dbReference>
<dbReference type="AlphaFoldDB" id="A0A0F9FML5"/>
<organism evidence="5">
    <name type="scientific">marine sediment metagenome</name>
    <dbReference type="NCBI Taxonomy" id="412755"/>
    <lineage>
        <taxon>unclassified sequences</taxon>
        <taxon>metagenomes</taxon>
        <taxon>ecological metagenomes</taxon>
    </lineage>
</organism>
<dbReference type="InterPro" id="IPR009006">
    <property type="entry name" value="Ala_racemase/Decarboxylase_C"/>
</dbReference>
<dbReference type="Gene3D" id="3.20.20.10">
    <property type="entry name" value="Alanine racemase"/>
    <property type="match status" value="1"/>
</dbReference>
<comment type="cofactor">
    <cofactor evidence="1">
        <name>pyridoxal 5'-phosphate</name>
        <dbReference type="ChEBI" id="CHEBI:597326"/>
    </cofactor>
</comment>
<evidence type="ECO:0000256" key="3">
    <source>
        <dbReference type="ARBA" id="ARBA00023235"/>
    </source>
</evidence>
<proteinExistence type="predicted"/>
<dbReference type="CDD" id="cd00430">
    <property type="entry name" value="PLPDE_III_AR"/>
    <property type="match status" value="1"/>
</dbReference>
<dbReference type="GO" id="GO:0005829">
    <property type="term" value="C:cytosol"/>
    <property type="evidence" value="ECO:0007669"/>
    <property type="project" value="TreeGrafter"/>
</dbReference>
<gene>
    <name evidence="5" type="ORF">LCGC14_1932480</name>
</gene>
<dbReference type="InterPro" id="IPR029066">
    <property type="entry name" value="PLP-binding_barrel"/>
</dbReference>
<dbReference type="GO" id="GO:0030632">
    <property type="term" value="P:D-alanine biosynthetic process"/>
    <property type="evidence" value="ECO:0007669"/>
    <property type="project" value="TreeGrafter"/>
</dbReference>
<sequence length="196" mass="21625">DKTFSFKQIKFFNEITGEIEASGIKIPKKHLANSAGVLDLPESYYDLVRPGIMIYGLYPSPEVKRSIKLKPAMTLRSKISYLKLTPGGTPISYGRTFYTNGDLLVATLPLGYADGYSRQLSNQGYVVVKGQRAPIIGRVCMDMCMIDVSKVTNVLPGDDVTAFGDDPSVDNIARRMGSINYEVVCSVGKRVPRIYL</sequence>
<evidence type="ECO:0000313" key="5">
    <source>
        <dbReference type="EMBL" id="KKL87659.1"/>
    </source>
</evidence>
<dbReference type="PANTHER" id="PTHR30511">
    <property type="entry name" value="ALANINE RACEMASE"/>
    <property type="match status" value="1"/>
</dbReference>
<dbReference type="InterPro" id="IPR011079">
    <property type="entry name" value="Ala_racemase_C"/>
</dbReference>
<feature type="domain" description="Alanine racemase C-terminal" evidence="4">
    <location>
        <begin position="72"/>
        <end position="196"/>
    </location>
</feature>
<name>A0A0F9FML5_9ZZZZ</name>
<dbReference type="Pfam" id="PF01168">
    <property type="entry name" value="Ala_racemase_N"/>
    <property type="match status" value="1"/>
</dbReference>
<feature type="non-terminal residue" evidence="5">
    <location>
        <position position="1"/>
    </location>
</feature>
<comment type="caution">
    <text evidence="5">The sequence shown here is derived from an EMBL/GenBank/DDBJ whole genome shotgun (WGS) entry which is preliminary data.</text>
</comment>
<reference evidence="5" key="1">
    <citation type="journal article" date="2015" name="Nature">
        <title>Complex archaea that bridge the gap between prokaryotes and eukaryotes.</title>
        <authorList>
            <person name="Spang A."/>
            <person name="Saw J.H."/>
            <person name="Jorgensen S.L."/>
            <person name="Zaremba-Niedzwiedzka K."/>
            <person name="Martijn J."/>
            <person name="Lind A.E."/>
            <person name="van Eijk R."/>
            <person name="Schleper C."/>
            <person name="Guy L."/>
            <person name="Ettema T.J."/>
        </authorList>
    </citation>
    <scope>NUCLEOTIDE SEQUENCE</scope>
</reference>